<name>A0A8J4XZ38_CHIOP</name>
<dbReference type="EMBL" id="JACEEZ010017359">
    <property type="protein sequence ID" value="KAG0717610.1"/>
    <property type="molecule type" value="Genomic_DNA"/>
</dbReference>
<gene>
    <name evidence="1" type="ORF">GWK47_008000</name>
</gene>
<reference evidence="1" key="1">
    <citation type="submission" date="2020-07" db="EMBL/GenBank/DDBJ databases">
        <title>The High-quality genome of the commercially important snow crab, Chionoecetes opilio.</title>
        <authorList>
            <person name="Jeong J.-H."/>
            <person name="Ryu S."/>
        </authorList>
    </citation>
    <scope>NUCLEOTIDE SEQUENCE</scope>
    <source>
        <strain evidence="1">MADBK_172401_WGS</strain>
        <tissue evidence="1">Digestive gland</tissue>
    </source>
</reference>
<evidence type="ECO:0000313" key="2">
    <source>
        <dbReference type="Proteomes" id="UP000770661"/>
    </source>
</evidence>
<organism evidence="1 2">
    <name type="scientific">Chionoecetes opilio</name>
    <name type="common">Atlantic snow crab</name>
    <name type="synonym">Cancer opilio</name>
    <dbReference type="NCBI Taxonomy" id="41210"/>
    <lineage>
        <taxon>Eukaryota</taxon>
        <taxon>Metazoa</taxon>
        <taxon>Ecdysozoa</taxon>
        <taxon>Arthropoda</taxon>
        <taxon>Crustacea</taxon>
        <taxon>Multicrustacea</taxon>
        <taxon>Malacostraca</taxon>
        <taxon>Eumalacostraca</taxon>
        <taxon>Eucarida</taxon>
        <taxon>Decapoda</taxon>
        <taxon>Pleocyemata</taxon>
        <taxon>Brachyura</taxon>
        <taxon>Eubrachyura</taxon>
        <taxon>Majoidea</taxon>
        <taxon>Majidae</taxon>
        <taxon>Chionoecetes</taxon>
    </lineage>
</organism>
<accession>A0A8J4XZ38</accession>
<keyword evidence="2" id="KW-1185">Reference proteome</keyword>
<proteinExistence type="predicted"/>
<dbReference type="AlphaFoldDB" id="A0A8J4XZ38"/>
<dbReference type="OrthoDB" id="6246201at2759"/>
<dbReference type="Proteomes" id="UP000770661">
    <property type="component" value="Unassembled WGS sequence"/>
</dbReference>
<comment type="caution">
    <text evidence="1">The sequence shown here is derived from an EMBL/GenBank/DDBJ whole genome shotgun (WGS) entry which is preliminary data.</text>
</comment>
<sequence length="254" mass="27431">MAPDITAIDPARLSGMITDNPDLCTLEATVVTGFEDQKVFNSLRKIHAPRAVGVRGQTEAMPVSRECRVPQAEAGESDIQDAGLFPYPRLGEESLRYWPMEVMRRASPSVLFQVERQTREIRRLAAESGRGKGVVFTSVKDSLAAESATSLPGIPAWEGTHWKAISHPSLVAAEECSEKLGVKCIQARGRIFLDVNVADVSKLPQLTAVPTAHSCSHSSQLLPQLTAVPTAHSCSHSSPLLTPLASHRSLHTAP</sequence>
<protein>
    <submittedName>
        <fullName evidence="1">Uncharacterized protein</fullName>
    </submittedName>
</protein>
<evidence type="ECO:0000313" key="1">
    <source>
        <dbReference type="EMBL" id="KAG0717610.1"/>
    </source>
</evidence>